<gene>
    <name evidence="4" type="ORF">CDV28_12919</name>
</gene>
<keyword evidence="1" id="KW-0808">Transferase</keyword>
<protein>
    <submittedName>
        <fullName evidence="4">Glycosyltransferase involved in cell wall bisynthesis</fullName>
    </submittedName>
</protein>
<accession>A0A521G003</accession>
<evidence type="ECO:0000313" key="5">
    <source>
        <dbReference type="Proteomes" id="UP000316238"/>
    </source>
</evidence>
<dbReference type="PANTHER" id="PTHR43685">
    <property type="entry name" value="GLYCOSYLTRANSFERASE"/>
    <property type="match status" value="1"/>
</dbReference>
<evidence type="ECO:0000259" key="3">
    <source>
        <dbReference type="Pfam" id="PF02709"/>
    </source>
</evidence>
<feature type="domain" description="Galactosyltransferase C-terminal" evidence="3">
    <location>
        <begin position="168"/>
        <end position="228"/>
    </location>
</feature>
<evidence type="ECO:0000313" key="4">
    <source>
        <dbReference type="EMBL" id="TAA74354.1"/>
    </source>
</evidence>
<dbReference type="InterPro" id="IPR029044">
    <property type="entry name" value="Nucleotide-diphossugar_trans"/>
</dbReference>
<dbReference type="SUPFAM" id="SSF53448">
    <property type="entry name" value="Nucleotide-diphospho-sugar transferases"/>
    <property type="match status" value="1"/>
</dbReference>
<name>A0A521G003_9BACT</name>
<keyword evidence="5" id="KW-1185">Reference proteome</keyword>
<comment type="caution">
    <text evidence="4">The sequence shown here is derived from an EMBL/GenBank/DDBJ whole genome shotgun (WGS) entry which is preliminary data.</text>
</comment>
<evidence type="ECO:0000256" key="1">
    <source>
        <dbReference type="ARBA" id="ARBA00022679"/>
    </source>
</evidence>
<dbReference type="Pfam" id="PF02709">
    <property type="entry name" value="Glyco_transf_7C"/>
    <property type="match status" value="1"/>
</dbReference>
<dbReference type="PANTHER" id="PTHR43685:SF3">
    <property type="entry name" value="SLR2126 PROTEIN"/>
    <property type="match status" value="1"/>
</dbReference>
<reference evidence="4" key="1">
    <citation type="submission" date="2017-07" db="EMBL/GenBank/DDBJ databases">
        <title>The cable genome - Insights into the physiology and evolution of filamentous bacteria capable of sulfide oxidation via long distance electron transfer.</title>
        <authorList>
            <person name="Thorup C."/>
            <person name="Bjerg J.T."/>
            <person name="Schreiber L."/>
            <person name="Nielsen L.P."/>
            <person name="Kjeldsen K.U."/>
            <person name="Boesen T."/>
            <person name="Boggild A."/>
            <person name="Meysman F."/>
            <person name="Geelhoed J."/>
            <person name="Schramm A."/>
        </authorList>
    </citation>
    <scope>NUCLEOTIDE SEQUENCE [LARGE SCALE GENOMIC DNA]</scope>
    <source>
        <strain evidence="4">GS</strain>
    </source>
</reference>
<dbReference type="EMBL" id="NQJD01000029">
    <property type="protein sequence ID" value="TAA74354.1"/>
    <property type="molecule type" value="Genomic_DNA"/>
</dbReference>
<dbReference type="GO" id="GO:0016740">
    <property type="term" value="F:transferase activity"/>
    <property type="evidence" value="ECO:0007669"/>
    <property type="project" value="UniProtKB-KW"/>
</dbReference>
<dbReference type="Proteomes" id="UP000316238">
    <property type="component" value="Unassembled WGS sequence"/>
</dbReference>
<organism evidence="4 5">
    <name type="scientific">Candidatus Electronema aureum</name>
    <dbReference type="NCBI Taxonomy" id="2005002"/>
    <lineage>
        <taxon>Bacteria</taxon>
        <taxon>Pseudomonadati</taxon>
        <taxon>Thermodesulfobacteriota</taxon>
        <taxon>Desulfobulbia</taxon>
        <taxon>Desulfobulbales</taxon>
        <taxon>Desulfobulbaceae</taxon>
        <taxon>Candidatus Electronema</taxon>
    </lineage>
</organism>
<dbReference type="InterPro" id="IPR027791">
    <property type="entry name" value="Galactosyl_T_C"/>
</dbReference>
<evidence type="ECO:0000259" key="2">
    <source>
        <dbReference type="Pfam" id="PF00535"/>
    </source>
</evidence>
<dbReference type="CDD" id="cd06420">
    <property type="entry name" value="GT2_Chondriotin_Pol_N"/>
    <property type="match status" value="1"/>
</dbReference>
<dbReference type="Gene3D" id="3.90.550.10">
    <property type="entry name" value="Spore Coat Polysaccharide Biosynthesis Protein SpsA, Chain A"/>
    <property type="match status" value="1"/>
</dbReference>
<sequence>MKISLIITTYNWKEALELVLNSALHQKKKPIEIIIADDGSRPDTAEVIGRIAATAPIPVIHSWQEDKGFRLAASRNKAIAKTRGDYIVLIDGDIILERHFIADHARFARPGCFVQGTRVLLGEQLSQKILFNKKMPSDPICCGDVENRKNCLRSDILSCMFSYRDRGMYGVRTCNFAFWRKDALAVNGFNEDFVGWGREDSEFTARLLNCGLVRRNLKFSAIAYHLYHPLSDRAHLEANDQLLKITVEQKLTWCAKGVRSYLG</sequence>
<dbReference type="AlphaFoldDB" id="A0A521G003"/>
<dbReference type="InterPro" id="IPR001173">
    <property type="entry name" value="Glyco_trans_2-like"/>
</dbReference>
<feature type="domain" description="Glycosyltransferase 2-like" evidence="2">
    <location>
        <begin position="4"/>
        <end position="118"/>
    </location>
</feature>
<proteinExistence type="predicted"/>
<dbReference type="InterPro" id="IPR050834">
    <property type="entry name" value="Glycosyltransf_2"/>
</dbReference>
<dbReference type="Pfam" id="PF00535">
    <property type="entry name" value="Glycos_transf_2"/>
    <property type="match status" value="1"/>
</dbReference>